<dbReference type="PANTHER" id="PTHR20905:SF1">
    <property type="entry name" value="AT07410P-RELATED"/>
    <property type="match status" value="1"/>
</dbReference>
<dbReference type="EMBL" id="CP017708">
    <property type="protein sequence ID" value="AOY84193.1"/>
    <property type="molecule type" value="Genomic_DNA"/>
</dbReference>
<dbReference type="PROSITE" id="PS51186">
    <property type="entry name" value="GNAT"/>
    <property type="match status" value="1"/>
</dbReference>
<sequence length="217" mass="24356">MTEILRNATLADVPGISHLLSSVSVNDDPEFQLMVASKIVPKQELIEYIIQTHTHPSVITNPCSLVIESASSGEIIGFRLSEPYPNIDTVSLERKLIEKSTGLKKRHRLFADLDQGITDPNQAGISFLQLTIAPNYRKKGLGTQLVRKSISIAKNSGFDFIKVCAASEYSCRIFERLGFQKISEIDYKTYQQNGIQFFDPSLIRIHSRIVLYLLSLI</sequence>
<dbReference type="InterPro" id="IPR000182">
    <property type="entry name" value="GNAT_dom"/>
</dbReference>
<dbReference type="InterPro" id="IPR016181">
    <property type="entry name" value="Acyl_CoA_acyltransferase"/>
</dbReference>
<dbReference type="EC" id="2.3.1.-" evidence="2"/>
<evidence type="ECO:0000313" key="3">
    <source>
        <dbReference type="Proteomes" id="UP000176944"/>
    </source>
</evidence>
<accession>A0A1D9G9A8</accession>
<protein>
    <submittedName>
        <fullName evidence="2">GNAT family N-acetyltransferase</fullName>
        <ecNumber evidence="2">2.3.1.-</ecNumber>
    </submittedName>
</protein>
<dbReference type="PANTHER" id="PTHR20905">
    <property type="entry name" value="N-ACETYLTRANSFERASE-RELATED"/>
    <property type="match status" value="1"/>
</dbReference>
<evidence type="ECO:0000313" key="2">
    <source>
        <dbReference type="EMBL" id="AOY84193.1"/>
    </source>
</evidence>
<keyword evidence="2" id="KW-0012">Acyltransferase</keyword>
<dbReference type="Proteomes" id="UP000176944">
    <property type="component" value="Chromosome"/>
</dbReference>
<dbReference type="SUPFAM" id="SSF55729">
    <property type="entry name" value="Acyl-CoA N-acyltransferases (Nat)"/>
    <property type="match status" value="1"/>
</dbReference>
<keyword evidence="2" id="KW-0808">Transferase</keyword>
<evidence type="ECO:0000259" key="1">
    <source>
        <dbReference type="PROSITE" id="PS51186"/>
    </source>
</evidence>
<name>A0A1D9G9A8_MOOP1</name>
<dbReference type="Gene3D" id="3.40.630.30">
    <property type="match status" value="1"/>
</dbReference>
<dbReference type="GO" id="GO:0008080">
    <property type="term" value="F:N-acetyltransferase activity"/>
    <property type="evidence" value="ECO:0007669"/>
    <property type="project" value="TreeGrafter"/>
</dbReference>
<dbReference type="Pfam" id="PF00583">
    <property type="entry name" value="Acetyltransf_1"/>
    <property type="match status" value="1"/>
</dbReference>
<dbReference type="CDD" id="cd04301">
    <property type="entry name" value="NAT_SF"/>
    <property type="match status" value="1"/>
</dbReference>
<organism evidence="2 3">
    <name type="scientific">Moorena producens (strain JHB)</name>
    <dbReference type="NCBI Taxonomy" id="1454205"/>
    <lineage>
        <taxon>Bacteria</taxon>
        <taxon>Bacillati</taxon>
        <taxon>Cyanobacteriota</taxon>
        <taxon>Cyanophyceae</taxon>
        <taxon>Coleofasciculales</taxon>
        <taxon>Coleofasciculaceae</taxon>
        <taxon>Moorena</taxon>
    </lineage>
</organism>
<feature type="domain" description="N-acetyltransferase" evidence="1">
    <location>
        <begin position="3"/>
        <end position="204"/>
    </location>
</feature>
<dbReference type="AlphaFoldDB" id="A0A1D9G9A8"/>
<proteinExistence type="predicted"/>
<gene>
    <name evidence="2" type="ORF">BJP36_33960</name>
</gene>
<reference evidence="3" key="1">
    <citation type="submission" date="2016-10" db="EMBL/GenBank/DDBJ databases">
        <title>Comparative genomics uncovers the prolific and rare metabolic potential of the cyanobacterial genus Moorea.</title>
        <authorList>
            <person name="Leao T."/>
            <person name="Castelao G."/>
            <person name="Korobeynikov A."/>
            <person name="Monroe E.A."/>
            <person name="Podell S."/>
            <person name="Glukhov E."/>
            <person name="Allen E."/>
            <person name="Gerwick W.H."/>
            <person name="Gerwick L."/>
        </authorList>
    </citation>
    <scope>NUCLEOTIDE SEQUENCE [LARGE SCALE GENOMIC DNA]</scope>
    <source>
        <strain evidence="3">JHB</strain>
    </source>
</reference>